<keyword evidence="1" id="KW-0479">Metal-binding</keyword>
<reference evidence="4 5" key="1">
    <citation type="journal article" date="2005" name="Int. J. Syst. Evol. Microbiol.">
        <title>Nitrincola lacisaponensis gen. nov., sp. nov., a novel alkaliphilic bacterium isolated from an alkaline, saline lake.</title>
        <authorList>
            <person name="Dimitriu P.A."/>
            <person name="Shukla S.K."/>
            <person name="Conradt J."/>
            <person name="Marquez M.C."/>
            <person name="Ventosa A."/>
            <person name="Maglia A."/>
            <person name="Peyton B.M."/>
            <person name="Pinkart H.C."/>
            <person name="Mormile M.R."/>
        </authorList>
    </citation>
    <scope>NUCLEOTIDE SEQUENCE [LARGE SCALE GENOMIC DNA]</scope>
    <source>
        <strain evidence="4 5">4CA</strain>
    </source>
</reference>
<evidence type="ECO:0000313" key="5">
    <source>
        <dbReference type="Proteomes" id="UP000027318"/>
    </source>
</evidence>
<dbReference type="PANTHER" id="PTHR43690">
    <property type="entry name" value="NARDILYSIN"/>
    <property type="match status" value="1"/>
</dbReference>
<evidence type="ECO:0000259" key="2">
    <source>
        <dbReference type="Pfam" id="PF16187"/>
    </source>
</evidence>
<dbReference type="GO" id="GO:0046872">
    <property type="term" value="F:metal ion binding"/>
    <property type="evidence" value="ECO:0007669"/>
    <property type="project" value="UniProtKB-KW"/>
</dbReference>
<dbReference type="AlphaFoldDB" id="A0A063Y6E1"/>
<dbReference type="SUPFAM" id="SSF63411">
    <property type="entry name" value="LuxS/MPP-like metallohydrolase"/>
    <property type="match status" value="2"/>
</dbReference>
<dbReference type="InterPro" id="IPR050626">
    <property type="entry name" value="Peptidase_M16"/>
</dbReference>
<dbReference type="Proteomes" id="UP000027318">
    <property type="component" value="Unassembled WGS sequence"/>
</dbReference>
<accession>A0A063Y6E1</accession>
<dbReference type="PATRIC" id="fig|267850.7.peg.157"/>
<keyword evidence="4" id="KW-0645">Protease</keyword>
<name>A0A063Y6E1_9GAMM</name>
<dbReference type="STRING" id="267850.ADINL_0160"/>
<dbReference type="EMBL" id="JMSZ01000006">
    <property type="protein sequence ID" value="KDE41279.1"/>
    <property type="molecule type" value="Genomic_DNA"/>
</dbReference>
<sequence>MEPAFTEARYNAGYRFAPLEAERLASWQDPQPNPALAIRALNPFIPDSLELTERVDTPSELPIALLEEPGFTLWYQQDQQFQRPRADLYLAIMTHLALASPENAVMVELYTRILNDQLNSLLYDASLAGLNVSISSNMRGIGLQISGYNDKQYDMLKQVISALKSPSPSQARFDRAVLQLHEQLINQRQNGPQQLAMQQLFTGLMSRWSTEDRLNALAEITPEQLQQFLNELFMETEVRILAHGNLTPDTALSMSEQIRSTLLSGSNPVTGIRVPVVDLPLDQRLIDTLSLEHTDATLVRYLQGSDRSLEQRARVALLNEVISTPFYSRLRTEKQLGYIVFAIYLPMSDVPGIALIVQSPVADPLKLANEYDLFISQMLTELESLTDAQLEEFRQGLKSRLLQPDMRLSERSQRYWRELDRDGNFTSHLQLAEQVSLIQREDLIEQLQSLLERQYDIRSFGGLLPDSDEVIEIPDFSGTETLQLRRQENLFH</sequence>
<dbReference type="InterPro" id="IPR032632">
    <property type="entry name" value="Peptidase_M16_M"/>
</dbReference>
<dbReference type="Pfam" id="PF16187">
    <property type="entry name" value="Peptidase_M16_M"/>
    <property type="match status" value="1"/>
</dbReference>
<feature type="domain" description="Coenzyme PQQ synthesis protein F-like C-terminal lobe" evidence="3">
    <location>
        <begin position="317"/>
        <end position="416"/>
    </location>
</feature>
<gene>
    <name evidence="4" type="ORF">ADINL_0160</name>
</gene>
<evidence type="ECO:0000313" key="4">
    <source>
        <dbReference type="EMBL" id="KDE41279.1"/>
    </source>
</evidence>
<dbReference type="GO" id="GO:0004222">
    <property type="term" value="F:metalloendopeptidase activity"/>
    <property type="evidence" value="ECO:0007669"/>
    <property type="project" value="UniProtKB-EC"/>
</dbReference>
<dbReference type="Gene3D" id="3.30.830.10">
    <property type="entry name" value="Metalloenzyme, LuxS/M16 peptidase-like"/>
    <property type="match status" value="2"/>
</dbReference>
<keyword evidence="4" id="KW-0378">Hydrolase</keyword>
<protein>
    <submittedName>
        <fullName evidence="4">Protease III</fullName>
        <ecNumber evidence="4">3.4.24.55</ecNumber>
    </submittedName>
</protein>
<feature type="domain" description="Peptidase M16 middle/third" evidence="2">
    <location>
        <begin position="6"/>
        <end position="216"/>
    </location>
</feature>
<dbReference type="InterPro" id="IPR011249">
    <property type="entry name" value="Metalloenz_LuxS/M16"/>
</dbReference>
<dbReference type="PANTHER" id="PTHR43690:SF18">
    <property type="entry name" value="INSULIN-DEGRADING ENZYME-RELATED"/>
    <property type="match status" value="1"/>
</dbReference>
<evidence type="ECO:0000259" key="3">
    <source>
        <dbReference type="Pfam" id="PF22456"/>
    </source>
</evidence>
<dbReference type="EC" id="3.4.24.55" evidence="4"/>
<keyword evidence="5" id="KW-1185">Reference proteome</keyword>
<dbReference type="Pfam" id="PF22456">
    <property type="entry name" value="PqqF-like_C_4"/>
    <property type="match status" value="1"/>
</dbReference>
<comment type="caution">
    <text evidence="4">The sequence shown here is derived from an EMBL/GenBank/DDBJ whole genome shotgun (WGS) entry which is preliminary data.</text>
</comment>
<dbReference type="GO" id="GO:0006508">
    <property type="term" value="P:proteolysis"/>
    <property type="evidence" value="ECO:0007669"/>
    <property type="project" value="UniProtKB-KW"/>
</dbReference>
<organism evidence="4 5">
    <name type="scientific">Nitrincola lacisaponensis</name>
    <dbReference type="NCBI Taxonomy" id="267850"/>
    <lineage>
        <taxon>Bacteria</taxon>
        <taxon>Pseudomonadati</taxon>
        <taxon>Pseudomonadota</taxon>
        <taxon>Gammaproteobacteria</taxon>
        <taxon>Oceanospirillales</taxon>
        <taxon>Oceanospirillaceae</taxon>
        <taxon>Nitrincola</taxon>
    </lineage>
</organism>
<dbReference type="InterPro" id="IPR054734">
    <property type="entry name" value="PqqF-like_C_4"/>
</dbReference>
<evidence type="ECO:0000256" key="1">
    <source>
        <dbReference type="ARBA" id="ARBA00022723"/>
    </source>
</evidence>
<proteinExistence type="predicted"/>